<sequence length="192" mass="19834">MTSALPPSPLLTDRQEDGEAPDFSRLAAWDRRAPLRCSGAKTTRRPRRPRVVEKARLARTDEAVLVHGGAVASRGRPRDATAPAGARGDASPADCTAVTGSGRSAGVCQPITPPPASSTVAAPIAPAPLGICRRGVQETAPRSPGTSWSPGTRARPTARAAPPFDRAEIRGAGSVSAVTGPLAESPRRSRRG</sequence>
<feature type="region of interest" description="Disordered" evidence="1">
    <location>
        <begin position="1"/>
        <end position="26"/>
    </location>
</feature>
<dbReference type="Proteomes" id="UP000265354">
    <property type="component" value="Unassembled WGS sequence"/>
</dbReference>
<evidence type="ECO:0000313" key="3">
    <source>
        <dbReference type="Proteomes" id="UP000265354"/>
    </source>
</evidence>
<gene>
    <name evidence="2" type="ORF">SSP531S_38020</name>
</gene>
<name>A0A388T094_9ACTN</name>
<feature type="region of interest" description="Disordered" evidence="1">
    <location>
        <begin position="34"/>
        <end position="53"/>
    </location>
</feature>
<accession>A0A388T094</accession>
<comment type="caution">
    <text evidence="2">The sequence shown here is derived from an EMBL/GenBank/DDBJ whole genome shotgun (WGS) entry which is preliminary data.</text>
</comment>
<proteinExistence type="predicted"/>
<reference evidence="2 3" key="1">
    <citation type="submission" date="2018-07" db="EMBL/GenBank/DDBJ databases">
        <title>Whole Genome Shotgun Sequence of Streptomyces spongiicola strain 531S.</title>
        <authorList>
            <person name="Dohra H."/>
            <person name="Kodani S."/>
        </authorList>
    </citation>
    <scope>NUCLEOTIDE SEQUENCE [LARGE SCALE GENOMIC DNA]</scope>
    <source>
        <strain evidence="2 3">531S</strain>
    </source>
</reference>
<dbReference type="EMBL" id="BGZL01000010">
    <property type="protein sequence ID" value="GBQ02343.1"/>
    <property type="molecule type" value="Genomic_DNA"/>
</dbReference>
<feature type="compositionally biased region" description="Low complexity" evidence="1">
    <location>
        <begin position="152"/>
        <end position="163"/>
    </location>
</feature>
<dbReference type="AlphaFoldDB" id="A0A388T094"/>
<evidence type="ECO:0000313" key="2">
    <source>
        <dbReference type="EMBL" id="GBQ02343.1"/>
    </source>
</evidence>
<protein>
    <submittedName>
        <fullName evidence="2">Uncharacterized protein</fullName>
    </submittedName>
</protein>
<organism evidence="2 3">
    <name type="scientific">Streptomyces spongiicola</name>
    <dbReference type="NCBI Taxonomy" id="1690221"/>
    <lineage>
        <taxon>Bacteria</taxon>
        <taxon>Bacillati</taxon>
        <taxon>Actinomycetota</taxon>
        <taxon>Actinomycetes</taxon>
        <taxon>Kitasatosporales</taxon>
        <taxon>Streptomycetaceae</taxon>
        <taxon>Streptomyces</taxon>
    </lineage>
</organism>
<evidence type="ECO:0000256" key="1">
    <source>
        <dbReference type="SAM" id="MobiDB-lite"/>
    </source>
</evidence>
<feature type="compositionally biased region" description="Low complexity" evidence="1">
    <location>
        <begin position="117"/>
        <end position="128"/>
    </location>
</feature>
<feature type="region of interest" description="Disordered" evidence="1">
    <location>
        <begin position="68"/>
        <end position="192"/>
    </location>
</feature>